<dbReference type="Pfam" id="PF00528">
    <property type="entry name" value="BPD_transp_1"/>
    <property type="match status" value="1"/>
</dbReference>
<name>A0ABW8N265_9MICC</name>
<dbReference type="EMBL" id="JBIYEW010000003">
    <property type="protein sequence ID" value="MFK4638107.1"/>
    <property type="molecule type" value="Genomic_DNA"/>
</dbReference>
<dbReference type="SUPFAM" id="SSF161098">
    <property type="entry name" value="MetI-like"/>
    <property type="match status" value="1"/>
</dbReference>
<keyword evidence="11" id="KW-1185">Reference proteome</keyword>
<dbReference type="Proteomes" id="UP001620520">
    <property type="component" value="Unassembled WGS sequence"/>
</dbReference>
<dbReference type="RefSeq" id="WP_404593762.1">
    <property type="nucleotide sequence ID" value="NZ_JBIYEW010000003.1"/>
</dbReference>
<keyword evidence="7 8" id="KW-0472">Membrane</keyword>
<keyword evidence="2 8" id="KW-0813">Transport</keyword>
<dbReference type="PANTHER" id="PTHR30614:SF0">
    <property type="entry name" value="L-CYSTINE TRANSPORT SYSTEM PERMEASE PROTEIN TCYL"/>
    <property type="match status" value="1"/>
</dbReference>
<evidence type="ECO:0000256" key="5">
    <source>
        <dbReference type="ARBA" id="ARBA00022970"/>
    </source>
</evidence>
<evidence type="ECO:0000313" key="10">
    <source>
        <dbReference type="EMBL" id="MFK4638107.1"/>
    </source>
</evidence>
<dbReference type="InterPro" id="IPR010065">
    <property type="entry name" value="AA_ABC_transptr_permease_3TM"/>
</dbReference>
<evidence type="ECO:0000256" key="8">
    <source>
        <dbReference type="RuleBase" id="RU363032"/>
    </source>
</evidence>
<evidence type="ECO:0000256" key="7">
    <source>
        <dbReference type="ARBA" id="ARBA00023136"/>
    </source>
</evidence>
<organism evidence="10 11">
    <name type="scientific">Paenarthrobacter histidinolovorans</name>
    <dbReference type="NCBI Taxonomy" id="43664"/>
    <lineage>
        <taxon>Bacteria</taxon>
        <taxon>Bacillati</taxon>
        <taxon>Actinomycetota</taxon>
        <taxon>Actinomycetes</taxon>
        <taxon>Micrococcales</taxon>
        <taxon>Micrococcaceae</taxon>
        <taxon>Paenarthrobacter</taxon>
    </lineage>
</organism>
<keyword evidence="6 8" id="KW-1133">Transmembrane helix</keyword>
<proteinExistence type="inferred from homology"/>
<dbReference type="NCBIfam" id="TIGR01726">
    <property type="entry name" value="HEQRo_perm_3TM"/>
    <property type="match status" value="1"/>
</dbReference>
<evidence type="ECO:0000256" key="6">
    <source>
        <dbReference type="ARBA" id="ARBA00022989"/>
    </source>
</evidence>
<feature type="transmembrane region" description="Helical" evidence="8">
    <location>
        <begin position="82"/>
        <end position="113"/>
    </location>
</feature>
<comment type="similarity">
    <text evidence="8">Belongs to the binding-protein-dependent transport system permease family.</text>
</comment>
<feature type="transmembrane region" description="Helical" evidence="8">
    <location>
        <begin position="125"/>
        <end position="148"/>
    </location>
</feature>
<keyword evidence="5" id="KW-0029">Amino-acid transport</keyword>
<feature type="domain" description="ABC transmembrane type-1" evidence="9">
    <location>
        <begin position="87"/>
        <end position="283"/>
    </location>
</feature>
<gene>
    <name evidence="10" type="ORF">ABIA52_000996</name>
</gene>
<comment type="subcellular location">
    <subcellularLocation>
        <location evidence="1 8">Cell membrane</location>
        <topology evidence="1 8">Multi-pass membrane protein</topology>
    </subcellularLocation>
</comment>
<evidence type="ECO:0000256" key="4">
    <source>
        <dbReference type="ARBA" id="ARBA00022692"/>
    </source>
</evidence>
<dbReference type="InterPro" id="IPR000515">
    <property type="entry name" value="MetI-like"/>
</dbReference>
<evidence type="ECO:0000256" key="1">
    <source>
        <dbReference type="ARBA" id="ARBA00004651"/>
    </source>
</evidence>
<evidence type="ECO:0000256" key="3">
    <source>
        <dbReference type="ARBA" id="ARBA00022475"/>
    </source>
</evidence>
<feature type="transmembrane region" description="Helical" evidence="8">
    <location>
        <begin position="261"/>
        <end position="286"/>
    </location>
</feature>
<dbReference type="InterPro" id="IPR043429">
    <property type="entry name" value="ArtM/GltK/GlnP/TcyL/YhdX-like"/>
</dbReference>
<sequence>MSVQDGALMNMQAAAEVPLTTSRQAPGQSGHAAPDKAKKRIPYGQWAAGALILATLGAFAWSQAANEKLDWPSVAQFMFHPAILKGIAVTLELAVFSMLISVVLAFGVALMCQSRNRVASAVGKLYVWFFRGVPLLVQILIWFNLAVLYPTILGRDTNELISGFTAGLCALSLAESGYMAEIIRGGILAVNKGQTEAGLSIGLTRGQALRRIVLPQTIRVIIPPTGNQFIGLLKASSLVSAIGGSDLLTQTQLVYGQNFKIVPLLIVATVWYLVLVSVASVGQYFLERRFNPEGVPARLTIRGFFTRRPPGQQQLRKAGQP</sequence>
<keyword evidence="3" id="KW-1003">Cell membrane</keyword>
<dbReference type="InterPro" id="IPR035906">
    <property type="entry name" value="MetI-like_sf"/>
</dbReference>
<accession>A0ABW8N265</accession>
<dbReference type="PROSITE" id="PS50928">
    <property type="entry name" value="ABC_TM1"/>
    <property type="match status" value="1"/>
</dbReference>
<evidence type="ECO:0000313" key="11">
    <source>
        <dbReference type="Proteomes" id="UP001620520"/>
    </source>
</evidence>
<protein>
    <submittedName>
        <fullName evidence="10">Polar amino acid transport system permease protein</fullName>
    </submittedName>
</protein>
<evidence type="ECO:0000256" key="2">
    <source>
        <dbReference type="ARBA" id="ARBA00022448"/>
    </source>
</evidence>
<comment type="caution">
    <text evidence="10">The sequence shown here is derived from an EMBL/GenBank/DDBJ whole genome shotgun (WGS) entry which is preliminary data.</text>
</comment>
<dbReference type="CDD" id="cd06261">
    <property type="entry name" value="TM_PBP2"/>
    <property type="match status" value="1"/>
</dbReference>
<evidence type="ECO:0000259" key="9">
    <source>
        <dbReference type="PROSITE" id="PS50928"/>
    </source>
</evidence>
<dbReference type="PANTHER" id="PTHR30614">
    <property type="entry name" value="MEMBRANE COMPONENT OF AMINO ACID ABC TRANSPORTER"/>
    <property type="match status" value="1"/>
</dbReference>
<keyword evidence="4 8" id="KW-0812">Transmembrane</keyword>
<reference evidence="10 11" key="1">
    <citation type="submission" date="2024-10" db="EMBL/GenBank/DDBJ databases">
        <title>Novel secondary metabolite-producing bacteria for plant disease control.</title>
        <authorList>
            <person name="Chevrette M."/>
        </authorList>
    </citation>
    <scope>NUCLEOTIDE SEQUENCE [LARGE SCALE GENOMIC DNA]</scope>
    <source>
        <strain evidence="10 11">J30 TE3557</strain>
    </source>
</reference>
<feature type="transmembrane region" description="Helical" evidence="8">
    <location>
        <begin position="43"/>
        <end position="62"/>
    </location>
</feature>
<dbReference type="Gene3D" id="1.10.3720.10">
    <property type="entry name" value="MetI-like"/>
    <property type="match status" value="1"/>
</dbReference>